<feature type="transmembrane region" description="Helical" evidence="1">
    <location>
        <begin position="197"/>
        <end position="213"/>
    </location>
</feature>
<dbReference type="AlphaFoldDB" id="A0A174DZY3"/>
<feature type="domain" description="CAAX prenyl protease 2/Lysostaphin resistance protein A-like" evidence="2">
    <location>
        <begin position="144"/>
        <end position="231"/>
    </location>
</feature>
<dbReference type="Proteomes" id="UP000095787">
    <property type="component" value="Unassembled WGS sequence"/>
</dbReference>
<dbReference type="Pfam" id="PF02517">
    <property type="entry name" value="Rce1-like"/>
    <property type="match status" value="1"/>
</dbReference>
<proteinExistence type="predicted"/>
<protein>
    <submittedName>
        <fullName evidence="3">CAAX amino terminal protease self-immunity</fullName>
    </submittedName>
</protein>
<feature type="transmembrane region" description="Helical" evidence="1">
    <location>
        <begin position="101"/>
        <end position="127"/>
    </location>
</feature>
<dbReference type="PANTHER" id="PTHR36435:SF1">
    <property type="entry name" value="CAAX AMINO TERMINAL PROTEASE FAMILY PROTEIN"/>
    <property type="match status" value="1"/>
</dbReference>
<keyword evidence="1" id="KW-0812">Transmembrane</keyword>
<keyword evidence="3" id="KW-0645">Protease</keyword>
<evidence type="ECO:0000256" key="1">
    <source>
        <dbReference type="SAM" id="Phobius"/>
    </source>
</evidence>
<feature type="transmembrane region" description="Helical" evidence="1">
    <location>
        <begin position="316"/>
        <end position="338"/>
    </location>
</feature>
<dbReference type="InterPro" id="IPR003675">
    <property type="entry name" value="Rce1/LyrA-like_dom"/>
</dbReference>
<dbReference type="GO" id="GO:0004175">
    <property type="term" value="F:endopeptidase activity"/>
    <property type="evidence" value="ECO:0007669"/>
    <property type="project" value="UniProtKB-ARBA"/>
</dbReference>
<reference evidence="3 4" key="1">
    <citation type="submission" date="2015-09" db="EMBL/GenBank/DDBJ databases">
        <authorList>
            <consortium name="Pathogen Informatics"/>
        </authorList>
    </citation>
    <scope>NUCLEOTIDE SEQUENCE [LARGE SCALE GENOMIC DNA]</scope>
    <source>
        <strain evidence="3 4">2789STDY5834841</strain>
    </source>
</reference>
<feature type="transmembrane region" description="Helical" evidence="1">
    <location>
        <begin position="139"/>
        <end position="160"/>
    </location>
</feature>
<keyword evidence="1" id="KW-1133">Transmembrane helix</keyword>
<feature type="transmembrane region" description="Helical" evidence="1">
    <location>
        <begin position="26"/>
        <end position="50"/>
    </location>
</feature>
<keyword evidence="3" id="KW-0378">Hydrolase</keyword>
<feature type="transmembrane region" description="Helical" evidence="1">
    <location>
        <begin position="62"/>
        <end position="81"/>
    </location>
</feature>
<dbReference type="RefSeq" id="WP_055159292.1">
    <property type="nucleotide sequence ID" value="NZ_CYZO01000030.1"/>
</dbReference>
<evidence type="ECO:0000259" key="2">
    <source>
        <dbReference type="Pfam" id="PF02517"/>
    </source>
</evidence>
<keyword evidence="1" id="KW-0472">Membrane</keyword>
<feature type="transmembrane region" description="Helical" evidence="1">
    <location>
        <begin position="172"/>
        <end position="191"/>
    </location>
</feature>
<evidence type="ECO:0000313" key="4">
    <source>
        <dbReference type="Proteomes" id="UP000095787"/>
    </source>
</evidence>
<accession>A0A174DZY3</accession>
<dbReference type="GO" id="GO:0006508">
    <property type="term" value="P:proteolysis"/>
    <property type="evidence" value="ECO:0007669"/>
    <property type="project" value="UniProtKB-KW"/>
</dbReference>
<dbReference type="GO" id="GO:0080120">
    <property type="term" value="P:CAAX-box protein maturation"/>
    <property type="evidence" value="ECO:0007669"/>
    <property type="project" value="UniProtKB-ARBA"/>
</dbReference>
<sequence length="339" mass="37946">MENTELIIPAPSDPLKKHKSHFSKIGLFYFCGAIIISGVQISVITLIQLIAPQLMVNPNISLIISSLSMYLIAMPLLVIIVRTIPGMVIHKKKMTAGQWIIAFFICYALMYVTNVIGTFTTAIFGTLKGDLVDNPIQDILTGLSPLTAFFLMVICAPIVEEYVFRKLIIDRTVQYGQATAILLSGLMFALFHGNFNQFVYAFTLGVFWGFIYVKTGRLIYTVALHMTVNFLGSIPGLLLMKSTFFNQLSLLAENNPSAIVGLVMQHPVQFLLICFYMLLLFGLVITGIIFWAINFKKFKCAPGEITIPKGKRFSTIILNVGMILYCLFWIIQIILQLFA</sequence>
<evidence type="ECO:0000313" key="3">
    <source>
        <dbReference type="EMBL" id="CUO29766.1"/>
    </source>
</evidence>
<dbReference type="PANTHER" id="PTHR36435">
    <property type="entry name" value="SLR1288 PROTEIN"/>
    <property type="match status" value="1"/>
</dbReference>
<dbReference type="InterPro" id="IPR052710">
    <property type="entry name" value="CAAX_protease"/>
</dbReference>
<feature type="transmembrane region" description="Helical" evidence="1">
    <location>
        <begin position="218"/>
        <end position="240"/>
    </location>
</feature>
<dbReference type="EMBL" id="CYZO01000030">
    <property type="protein sequence ID" value="CUO29766.1"/>
    <property type="molecule type" value="Genomic_DNA"/>
</dbReference>
<feature type="transmembrane region" description="Helical" evidence="1">
    <location>
        <begin position="270"/>
        <end position="295"/>
    </location>
</feature>
<organism evidence="3 4">
    <name type="scientific">[Ruminococcus] torques</name>
    <dbReference type="NCBI Taxonomy" id="33039"/>
    <lineage>
        <taxon>Bacteria</taxon>
        <taxon>Bacillati</taxon>
        <taxon>Bacillota</taxon>
        <taxon>Clostridia</taxon>
        <taxon>Lachnospirales</taxon>
        <taxon>Lachnospiraceae</taxon>
        <taxon>Mediterraneibacter</taxon>
    </lineage>
</organism>
<name>A0A174DZY3_9FIRM</name>
<gene>
    <name evidence="3" type="ORF">ERS852456_02156</name>
</gene>